<reference evidence="6" key="3">
    <citation type="journal article" date="2019" name="Int. J. Syst. Evol. Microbiol.">
        <title>The Global Catalogue of Microorganisms (GCM) 10K type strain sequencing project: providing services to taxonomists for standard genome sequencing and annotation.</title>
        <authorList>
            <consortium name="The Broad Institute Genomics Platform"/>
            <consortium name="The Broad Institute Genome Sequencing Center for Infectious Disease"/>
            <person name="Wu L."/>
            <person name="Ma J."/>
        </authorList>
    </citation>
    <scope>NUCLEOTIDE SEQUENCE [LARGE SCALE GENOMIC DNA]</scope>
    <source>
        <strain evidence="6">CCM 7403</strain>
    </source>
</reference>
<reference evidence="3" key="5">
    <citation type="submission" date="2024-05" db="EMBL/GenBank/DDBJ databases">
        <authorList>
            <person name="Sun Q."/>
            <person name="Sedlacek I."/>
        </authorList>
    </citation>
    <scope>NUCLEOTIDE SEQUENCE</scope>
    <source>
        <strain evidence="3">CCM 7403</strain>
    </source>
</reference>
<dbReference type="KEGG" id="ndp:E2C04_01100"/>
<reference evidence="4" key="4">
    <citation type="submission" date="2019-03" db="EMBL/GenBank/DDBJ databases">
        <authorList>
            <person name="Huang Y."/>
        </authorList>
    </citation>
    <scope>NUCLEOTIDE SEQUENCE</scope>
    <source>
        <strain evidence="4">JCM 16608</strain>
    </source>
</reference>
<evidence type="ECO:0000313" key="5">
    <source>
        <dbReference type="Proteomes" id="UP000297025"/>
    </source>
</evidence>
<dbReference type="Proteomes" id="UP000297025">
    <property type="component" value="Chromosome"/>
</dbReference>
<feature type="signal peptide" evidence="1">
    <location>
        <begin position="1"/>
        <end position="22"/>
    </location>
</feature>
<sequence length="204" mass="22715">MRSFVRTSAAALTLALTLSACGGDDDSGTRSATEHNDADVSFAQGMIPHHAQALSMVDMLQSRPLDPELETLAEQIRDAQGPEIELMADWLEEWDEEVPETMRDHVNSGHDMGQGSDIMEEMGPGHDDMPGMMSADDFEELEEARDDAFQEMWLRMMIEHHEGAIEMAETEQEEGRFEPAIDLAGEIVESQTAEIETMQEMLAD</sequence>
<keyword evidence="1" id="KW-0732">Signal</keyword>
<dbReference type="PANTHER" id="PTHR36933:SF1">
    <property type="entry name" value="SLL0788 PROTEIN"/>
    <property type="match status" value="1"/>
</dbReference>
<evidence type="ECO:0000259" key="2">
    <source>
        <dbReference type="Pfam" id="PF03713"/>
    </source>
</evidence>
<organism evidence="4 5">
    <name type="scientific">Nocardioides daphniae</name>
    <dbReference type="NCBI Taxonomy" id="402297"/>
    <lineage>
        <taxon>Bacteria</taxon>
        <taxon>Bacillati</taxon>
        <taxon>Actinomycetota</taxon>
        <taxon>Actinomycetes</taxon>
        <taxon>Propionibacteriales</taxon>
        <taxon>Nocardioidaceae</taxon>
        <taxon>Nocardioides</taxon>
    </lineage>
</organism>
<reference evidence="4 5" key="1">
    <citation type="journal article" date="2008" name="Int. J. Syst. Evol. Microbiol.">
        <title>Nocardioides daphniae sp. nov., isolated from Daphnia cucullata (Crustacea: Cladocera).</title>
        <authorList>
            <person name="Toth E.M."/>
            <person name="Keki Z."/>
            <person name="Homonnay Z.G."/>
            <person name="Borsodi A.K."/>
            <person name="Marialigeti K."/>
            <person name="Schumann P."/>
        </authorList>
    </citation>
    <scope>NUCLEOTIDE SEQUENCE [LARGE SCALE GENOMIC DNA]</scope>
    <source>
        <strain evidence="4 5">JCM 16608</strain>
    </source>
</reference>
<proteinExistence type="predicted"/>
<protein>
    <submittedName>
        <fullName evidence="4">DUF305 domain-containing protein</fullName>
    </submittedName>
</protein>
<dbReference type="PANTHER" id="PTHR36933">
    <property type="entry name" value="SLL0788 PROTEIN"/>
    <property type="match status" value="1"/>
</dbReference>
<evidence type="ECO:0000313" key="6">
    <source>
        <dbReference type="Proteomes" id="UP000630594"/>
    </source>
</evidence>
<evidence type="ECO:0000313" key="4">
    <source>
        <dbReference type="EMBL" id="QCC76144.1"/>
    </source>
</evidence>
<dbReference type="AlphaFoldDB" id="A0A4P7U939"/>
<gene>
    <name evidence="4" type="ORF">E2C04_01100</name>
    <name evidence="3" type="ORF">GCM10007231_05660</name>
</gene>
<dbReference type="Gene3D" id="1.20.1260.10">
    <property type="match status" value="1"/>
</dbReference>
<dbReference type="EMBL" id="BMCK01000001">
    <property type="protein sequence ID" value="GGD09678.1"/>
    <property type="molecule type" value="Genomic_DNA"/>
</dbReference>
<dbReference type="InterPro" id="IPR012347">
    <property type="entry name" value="Ferritin-like"/>
</dbReference>
<dbReference type="Pfam" id="PF03713">
    <property type="entry name" value="DUF305"/>
    <property type="match status" value="1"/>
</dbReference>
<feature type="chain" id="PRO_5038688775" evidence="1">
    <location>
        <begin position="23"/>
        <end position="204"/>
    </location>
</feature>
<evidence type="ECO:0000313" key="3">
    <source>
        <dbReference type="EMBL" id="GGD09678.1"/>
    </source>
</evidence>
<dbReference type="InterPro" id="IPR005183">
    <property type="entry name" value="DUF305_CopM-like"/>
</dbReference>
<keyword evidence="6" id="KW-1185">Reference proteome</keyword>
<accession>A0A4P7U939</accession>
<reference evidence="3" key="2">
    <citation type="journal article" date="2014" name="Int. J. Syst. Evol. Microbiol.">
        <title>Complete genome of a new Firmicutes species belonging to the dominant human colonic microbiota ('Ruminococcus bicirculans') reveals two chromosomes and a selective capacity to utilize plant glucans.</title>
        <authorList>
            <consortium name="NISC Comparative Sequencing Program"/>
            <person name="Wegmann U."/>
            <person name="Louis P."/>
            <person name="Goesmann A."/>
            <person name="Henrissat B."/>
            <person name="Duncan S.H."/>
            <person name="Flint H.J."/>
        </authorList>
    </citation>
    <scope>NUCLEOTIDE SEQUENCE</scope>
    <source>
        <strain evidence="3">CCM 7403</strain>
    </source>
</reference>
<dbReference type="PROSITE" id="PS51257">
    <property type="entry name" value="PROKAR_LIPOPROTEIN"/>
    <property type="match status" value="1"/>
</dbReference>
<feature type="domain" description="DUF305" evidence="2">
    <location>
        <begin position="39"/>
        <end position="202"/>
    </location>
</feature>
<evidence type="ECO:0000256" key="1">
    <source>
        <dbReference type="SAM" id="SignalP"/>
    </source>
</evidence>
<dbReference type="Proteomes" id="UP000630594">
    <property type="component" value="Unassembled WGS sequence"/>
</dbReference>
<name>A0A4P7U939_9ACTN</name>
<dbReference type="RefSeq" id="WP_135831193.1">
    <property type="nucleotide sequence ID" value="NZ_CP038462.1"/>
</dbReference>
<dbReference type="EMBL" id="CP038462">
    <property type="protein sequence ID" value="QCC76144.1"/>
    <property type="molecule type" value="Genomic_DNA"/>
</dbReference>
<dbReference type="OrthoDB" id="26872at2"/>